<evidence type="ECO:0000259" key="1">
    <source>
        <dbReference type="Pfam" id="PF13579"/>
    </source>
</evidence>
<dbReference type="Proteomes" id="UP000219215">
    <property type="component" value="Chromosome DPRO"/>
</dbReference>
<dbReference type="SUPFAM" id="SSF53756">
    <property type="entry name" value="UDP-Glycosyltransferase/glycogen phosphorylase"/>
    <property type="match status" value="1"/>
</dbReference>
<keyword evidence="2" id="KW-0808">Transferase</keyword>
<organism evidence="2 3">
    <name type="scientific">Pseudodesulfovibrio profundus</name>
    <dbReference type="NCBI Taxonomy" id="57320"/>
    <lineage>
        <taxon>Bacteria</taxon>
        <taxon>Pseudomonadati</taxon>
        <taxon>Thermodesulfobacteriota</taxon>
        <taxon>Desulfovibrionia</taxon>
        <taxon>Desulfovibrionales</taxon>
        <taxon>Desulfovibrionaceae</taxon>
    </lineage>
</organism>
<feature type="domain" description="Glycosyltransferase subfamily 4-like N-terminal" evidence="1">
    <location>
        <begin position="20"/>
        <end position="174"/>
    </location>
</feature>
<keyword evidence="3" id="KW-1185">Reference proteome</keyword>
<dbReference type="EMBL" id="LT907975">
    <property type="protein sequence ID" value="SOB58598.1"/>
    <property type="molecule type" value="Genomic_DNA"/>
</dbReference>
<evidence type="ECO:0000313" key="3">
    <source>
        <dbReference type="Proteomes" id="UP000219215"/>
    </source>
</evidence>
<dbReference type="OrthoDB" id="9775208at2"/>
<reference evidence="3" key="1">
    <citation type="submission" date="2017-09" db="EMBL/GenBank/DDBJ databases">
        <authorList>
            <person name="Regsiter A."/>
            <person name="William W."/>
        </authorList>
    </citation>
    <scope>NUCLEOTIDE SEQUENCE [LARGE SCALE GENOMIC DNA]</scope>
    <source>
        <strain evidence="3">500-1</strain>
    </source>
</reference>
<dbReference type="PANTHER" id="PTHR12526:SF638">
    <property type="entry name" value="SPORE COAT PROTEIN SA"/>
    <property type="match status" value="1"/>
</dbReference>
<dbReference type="PANTHER" id="PTHR12526">
    <property type="entry name" value="GLYCOSYLTRANSFERASE"/>
    <property type="match status" value="1"/>
</dbReference>
<sequence length="373" mass="40675">MRIVVAGGYAPSLLSLRGPLLKRLVALGHEVHALAPLHTPDVGPQLEALGVEYSIIPLAPGVFNPFADISSLLHFKQIMHRINPDLVFSYSFKPVVFGALSARMAWVAHKKRVYGMVTGLGYDFLRDSGLLRSVRFAVTKSMYRSGLRACDGVIFQKDEDESLFRTLNLLPDHAETTVINGTGVDLEEYDVAPLPEAPSFLCRSELRASMGVREYAAAALRLKKQYPDISFRLLGLLTDKDDAIPESEVNSWREGGLDIVGATEDERAEIARSSVFVWPSHRESAPQPVLRAMAMGRAVVAADSPGCREAVEFGRNGLLVPFGDEQGLVDAMQTLINDPSQVAAMGASGRALVEDRFDAQAHNDALLSFMGLI</sequence>
<dbReference type="CDD" id="cd03808">
    <property type="entry name" value="GT4_CapM-like"/>
    <property type="match status" value="1"/>
</dbReference>
<dbReference type="AlphaFoldDB" id="A0A2C8F769"/>
<dbReference type="Gene3D" id="3.40.50.2000">
    <property type="entry name" value="Glycogen Phosphorylase B"/>
    <property type="match status" value="2"/>
</dbReference>
<dbReference type="Pfam" id="PF13579">
    <property type="entry name" value="Glyco_trans_4_4"/>
    <property type="match status" value="1"/>
</dbReference>
<dbReference type="Pfam" id="PF13692">
    <property type="entry name" value="Glyco_trans_1_4"/>
    <property type="match status" value="1"/>
</dbReference>
<proteinExistence type="predicted"/>
<name>A0A2C8F769_9BACT</name>
<dbReference type="RefSeq" id="WP_097011623.1">
    <property type="nucleotide sequence ID" value="NZ_LT907975.1"/>
</dbReference>
<accession>A0A2C8F769</accession>
<dbReference type="KEGG" id="pprf:DPRO_1698"/>
<evidence type="ECO:0000313" key="2">
    <source>
        <dbReference type="EMBL" id="SOB58598.1"/>
    </source>
</evidence>
<gene>
    <name evidence="2" type="ORF">DPRO_1698</name>
</gene>
<protein>
    <submittedName>
        <fullName evidence="2">Glycosyl transferase group 1</fullName>
    </submittedName>
</protein>
<dbReference type="GO" id="GO:0016757">
    <property type="term" value="F:glycosyltransferase activity"/>
    <property type="evidence" value="ECO:0007669"/>
    <property type="project" value="TreeGrafter"/>
</dbReference>
<dbReference type="InterPro" id="IPR028098">
    <property type="entry name" value="Glyco_trans_4-like_N"/>
</dbReference>